<evidence type="ECO:0000313" key="2">
    <source>
        <dbReference type="EMBL" id="EGO61795.1"/>
    </source>
</evidence>
<gene>
    <name evidence="2" type="ORF">ALO_21184</name>
</gene>
<organism evidence="2 3">
    <name type="scientific">Acetonema longum DSM 6540</name>
    <dbReference type="NCBI Taxonomy" id="1009370"/>
    <lineage>
        <taxon>Bacteria</taxon>
        <taxon>Bacillati</taxon>
        <taxon>Bacillota</taxon>
        <taxon>Negativicutes</taxon>
        <taxon>Acetonemataceae</taxon>
        <taxon>Acetonema</taxon>
    </lineage>
</organism>
<dbReference type="PANTHER" id="PTHR43546:SF3">
    <property type="entry name" value="UPF0173 METAL-DEPENDENT HYDROLASE MJ1163"/>
    <property type="match status" value="1"/>
</dbReference>
<dbReference type="SUPFAM" id="SSF56281">
    <property type="entry name" value="Metallo-hydrolase/oxidoreductase"/>
    <property type="match status" value="1"/>
</dbReference>
<dbReference type="PANTHER" id="PTHR43546">
    <property type="entry name" value="UPF0173 METAL-DEPENDENT HYDROLASE MJ1163-RELATED"/>
    <property type="match status" value="1"/>
</dbReference>
<dbReference type="NCBIfam" id="NF001911">
    <property type="entry name" value="PRK00685.1"/>
    <property type="match status" value="1"/>
</dbReference>
<comment type="caution">
    <text evidence="2">The sequence shown here is derived from an EMBL/GenBank/DDBJ whole genome shotgun (WGS) entry which is preliminary data.</text>
</comment>
<accession>F7NQ36</accession>
<dbReference type="Gene3D" id="3.60.15.10">
    <property type="entry name" value="Ribonuclease Z/Hydroxyacylglutathione hydrolase-like"/>
    <property type="match status" value="1"/>
</dbReference>
<dbReference type="AlphaFoldDB" id="F7NQ36"/>
<dbReference type="RefSeq" id="WP_004099885.1">
    <property type="nucleotide sequence ID" value="NZ_AFGF01000280.1"/>
</dbReference>
<dbReference type="InterPro" id="IPR036866">
    <property type="entry name" value="RibonucZ/Hydroxyglut_hydro"/>
</dbReference>
<dbReference type="STRING" id="1009370.ALO_21184"/>
<dbReference type="EMBL" id="AFGF01000280">
    <property type="protein sequence ID" value="EGO61795.1"/>
    <property type="molecule type" value="Genomic_DNA"/>
</dbReference>
<sequence length="212" mass="22908">MQLRFLGHACFQLTRDHVSLIFDPFLSDNPFQIAQPDDIHCNYVLVSHGHSDHLGDTVTIAKSNGATVISTAEIAHLCSEQGCATHAMHLGGKHAFEFGYVRLTLAFHGAGVPGGHACGFIVKFHGKTFYFAGDTGLFGDMALLGRLESIDYALLPIGDNYTMGPDDAVEAVGMLKPGKSFPCIIIPGLSLLSHRMHSKKRSNSVSPSLWKS</sequence>
<reference evidence="2 3" key="1">
    <citation type="journal article" date="2011" name="EMBO J.">
        <title>Structural diversity of bacterial flagellar motors.</title>
        <authorList>
            <person name="Chen S."/>
            <person name="Beeby M."/>
            <person name="Murphy G.E."/>
            <person name="Leadbetter J.R."/>
            <person name="Hendrixson D.R."/>
            <person name="Briegel A."/>
            <person name="Li Z."/>
            <person name="Shi J."/>
            <person name="Tocheva E.I."/>
            <person name="Muller A."/>
            <person name="Dobro M.J."/>
            <person name="Jensen G.J."/>
        </authorList>
    </citation>
    <scope>NUCLEOTIDE SEQUENCE [LARGE SCALE GENOMIC DNA]</scope>
    <source>
        <strain evidence="2 3">DSM 6540</strain>
    </source>
</reference>
<dbReference type="SMART" id="SM00849">
    <property type="entry name" value="Lactamase_B"/>
    <property type="match status" value="1"/>
</dbReference>
<dbReference type="InterPro" id="IPR001279">
    <property type="entry name" value="Metallo-B-lactamas"/>
</dbReference>
<protein>
    <submittedName>
        <fullName evidence="2">Beta-lactamase</fullName>
    </submittedName>
</protein>
<dbReference type="eggNOG" id="COG2220">
    <property type="taxonomic scope" value="Bacteria"/>
</dbReference>
<feature type="domain" description="Metallo-beta-lactamase" evidence="1">
    <location>
        <begin position="7"/>
        <end position="189"/>
    </location>
</feature>
<dbReference type="Proteomes" id="UP000003240">
    <property type="component" value="Unassembled WGS sequence"/>
</dbReference>
<evidence type="ECO:0000313" key="3">
    <source>
        <dbReference type="Proteomes" id="UP000003240"/>
    </source>
</evidence>
<evidence type="ECO:0000259" key="1">
    <source>
        <dbReference type="SMART" id="SM00849"/>
    </source>
</evidence>
<name>F7NQ36_9FIRM</name>
<dbReference type="Pfam" id="PF12706">
    <property type="entry name" value="Lactamase_B_2"/>
    <property type="match status" value="1"/>
</dbReference>
<proteinExistence type="predicted"/>
<dbReference type="InterPro" id="IPR050114">
    <property type="entry name" value="UPF0173_UPF0282_UlaG_hydrolase"/>
</dbReference>
<keyword evidence="3" id="KW-1185">Reference proteome</keyword>